<comment type="caution">
    <text evidence="2">The sequence shown here is derived from an EMBL/GenBank/DDBJ whole genome shotgun (WGS) entry which is preliminary data.</text>
</comment>
<gene>
    <name evidence="2" type="ORF">HNQ65_001094</name>
</gene>
<reference evidence="2 3" key="1">
    <citation type="submission" date="2020-08" db="EMBL/GenBank/DDBJ databases">
        <title>Genomic Encyclopedia of Type Strains, Phase IV (KMG-IV): sequencing the most valuable type-strain genomes for metagenomic binning, comparative biology and taxonomic classification.</title>
        <authorList>
            <person name="Goeker M."/>
        </authorList>
    </citation>
    <scope>NUCLEOTIDE SEQUENCE [LARGE SCALE GENOMIC DNA]</scope>
    <source>
        <strain evidence="2 3">DSM 12252</strain>
    </source>
</reference>
<protein>
    <submittedName>
        <fullName evidence="2">Uncharacterized protein</fullName>
    </submittedName>
</protein>
<keyword evidence="1" id="KW-1133">Transmembrane helix</keyword>
<organism evidence="2 3">
    <name type="scientific">Prosthecobacter vanneervenii</name>
    <dbReference type="NCBI Taxonomy" id="48466"/>
    <lineage>
        <taxon>Bacteria</taxon>
        <taxon>Pseudomonadati</taxon>
        <taxon>Verrucomicrobiota</taxon>
        <taxon>Verrucomicrobiia</taxon>
        <taxon>Verrucomicrobiales</taxon>
        <taxon>Verrucomicrobiaceae</taxon>
        <taxon>Prosthecobacter</taxon>
    </lineage>
</organism>
<sequence length="432" mass="47892">MNLTALLKKQWLLLFLPLVVFGWNMLYTFSHVSAPALAPVKKEADAQRVVRVYEGLCDIDGKGESRSPLAALMLTVWVRNFDGWLHDRIKNYPKTFTDGGYSAQELEAYWAKDPDMRTPDEKDKFNTWMRDSLAKVRLTIGSVVFETMQPDPVLSTSVQVKAQNAEDYTWTRLAFCKLQPDGDEALKMKQLVQLYGSECGAPISISFPFLNAKEKENYVTMSSLVNEGAPTQRQDFSLPLRPRVMRALAWSALSAVLLFLVSVSTQTGVLRETVPAASTVIPDWTVSPWSTSRVVFAWWLAICTACYLFLWAMQGSMNVLSGSAPLLLGINGGTLLAATWVADSKRKKAQAAADADGADLTPIPTRGFLTDVVSEGQDAEVSKLQMLVWNGVLGVVFIWQSLSNWEMPTFNENLMTLLGISSTAYVGYKAAK</sequence>
<dbReference type="RefSeq" id="WP_184338472.1">
    <property type="nucleotide sequence ID" value="NZ_JACHIG010000002.1"/>
</dbReference>
<name>A0A7W7Y8F7_9BACT</name>
<evidence type="ECO:0000313" key="2">
    <source>
        <dbReference type="EMBL" id="MBB5031526.1"/>
    </source>
</evidence>
<accession>A0A7W7Y8F7</accession>
<feature type="transmembrane region" description="Helical" evidence="1">
    <location>
        <begin position="294"/>
        <end position="313"/>
    </location>
</feature>
<dbReference type="Proteomes" id="UP000590740">
    <property type="component" value="Unassembled WGS sequence"/>
</dbReference>
<keyword evidence="3" id="KW-1185">Reference proteome</keyword>
<proteinExistence type="predicted"/>
<feature type="transmembrane region" description="Helical" evidence="1">
    <location>
        <begin position="319"/>
        <end position="342"/>
    </location>
</feature>
<dbReference type="AlphaFoldDB" id="A0A7W7Y8F7"/>
<evidence type="ECO:0000313" key="3">
    <source>
        <dbReference type="Proteomes" id="UP000590740"/>
    </source>
</evidence>
<keyword evidence="1" id="KW-0472">Membrane</keyword>
<keyword evidence="1" id="KW-0812">Transmembrane</keyword>
<dbReference type="EMBL" id="JACHIG010000002">
    <property type="protein sequence ID" value="MBB5031526.1"/>
    <property type="molecule type" value="Genomic_DNA"/>
</dbReference>
<evidence type="ECO:0000256" key="1">
    <source>
        <dbReference type="SAM" id="Phobius"/>
    </source>
</evidence>
<feature type="transmembrane region" description="Helical" evidence="1">
    <location>
        <begin position="244"/>
        <end position="263"/>
    </location>
</feature>